<evidence type="ECO:0000256" key="1">
    <source>
        <dbReference type="SAM" id="MobiDB-lite"/>
    </source>
</evidence>
<feature type="region of interest" description="Disordered" evidence="1">
    <location>
        <begin position="112"/>
        <end position="134"/>
    </location>
</feature>
<dbReference type="AlphaFoldDB" id="A0A8D8YJK0"/>
<proteinExistence type="predicted"/>
<sequence>MTENGLVRQFSKQSTCKHLPYQRFRVDSLFRRHSSQLCSDVCSNQSEFVFLGIVVDPVQIVVHLNIPLHPCSPVCRTELQSSRQETLQSLVRSRGRRVVARTRWHVVVRARPRPRSGSQGSSWGRRVAGWGEAA</sequence>
<accession>A0A8D8YJK0</accession>
<dbReference type="EMBL" id="HBUF01380509">
    <property type="protein sequence ID" value="CAG6730055.1"/>
    <property type="molecule type" value="Transcribed_RNA"/>
</dbReference>
<evidence type="ECO:0000313" key="2">
    <source>
        <dbReference type="EMBL" id="CAG6730055.1"/>
    </source>
</evidence>
<name>A0A8D8YJK0_9HEMI</name>
<reference evidence="2" key="1">
    <citation type="submission" date="2021-05" db="EMBL/GenBank/DDBJ databases">
        <authorList>
            <person name="Alioto T."/>
            <person name="Alioto T."/>
            <person name="Gomez Garrido J."/>
        </authorList>
    </citation>
    <scope>NUCLEOTIDE SEQUENCE</scope>
</reference>
<protein>
    <submittedName>
        <fullName evidence="2">Uncharacterized protein</fullName>
    </submittedName>
</protein>
<dbReference type="EMBL" id="HBUF01380511">
    <property type="protein sequence ID" value="CAG6730057.1"/>
    <property type="molecule type" value="Transcribed_RNA"/>
</dbReference>
<dbReference type="EMBL" id="HBUF01380510">
    <property type="protein sequence ID" value="CAG6730056.1"/>
    <property type="molecule type" value="Transcribed_RNA"/>
</dbReference>
<feature type="compositionally biased region" description="Low complexity" evidence="1">
    <location>
        <begin position="115"/>
        <end position="126"/>
    </location>
</feature>
<organism evidence="2">
    <name type="scientific">Cacopsylla melanoneura</name>
    <dbReference type="NCBI Taxonomy" id="428564"/>
    <lineage>
        <taxon>Eukaryota</taxon>
        <taxon>Metazoa</taxon>
        <taxon>Ecdysozoa</taxon>
        <taxon>Arthropoda</taxon>
        <taxon>Hexapoda</taxon>
        <taxon>Insecta</taxon>
        <taxon>Pterygota</taxon>
        <taxon>Neoptera</taxon>
        <taxon>Paraneoptera</taxon>
        <taxon>Hemiptera</taxon>
        <taxon>Sternorrhyncha</taxon>
        <taxon>Psylloidea</taxon>
        <taxon>Psyllidae</taxon>
        <taxon>Psyllinae</taxon>
        <taxon>Cacopsylla</taxon>
    </lineage>
</organism>